<dbReference type="Pfam" id="PF00512">
    <property type="entry name" value="HisKA"/>
    <property type="match status" value="1"/>
</dbReference>
<keyword evidence="4" id="KW-1003">Cell membrane</keyword>
<dbReference type="KEGG" id="brq:CIT40_18385"/>
<dbReference type="EMBL" id="CP029426">
    <property type="protein sequence ID" value="AWM01810.1"/>
    <property type="molecule type" value="Genomic_DNA"/>
</dbReference>
<dbReference type="PROSITE" id="PS50109">
    <property type="entry name" value="HIS_KIN"/>
    <property type="match status" value="1"/>
</dbReference>
<dbReference type="Gene3D" id="1.10.287.130">
    <property type="match status" value="1"/>
</dbReference>
<dbReference type="InterPro" id="IPR050980">
    <property type="entry name" value="2C_sensor_his_kinase"/>
</dbReference>
<feature type="transmembrane region" description="Helical" evidence="10">
    <location>
        <begin position="184"/>
        <end position="207"/>
    </location>
</feature>
<keyword evidence="9" id="KW-0843">Virulence</keyword>
<evidence type="ECO:0000256" key="2">
    <source>
        <dbReference type="ARBA" id="ARBA00004651"/>
    </source>
</evidence>
<dbReference type="SUPFAM" id="SSF55874">
    <property type="entry name" value="ATPase domain of HSP90 chaperone/DNA topoisomerase II/histidine kinase"/>
    <property type="match status" value="1"/>
</dbReference>
<dbReference type="GO" id="GO:0000155">
    <property type="term" value="F:phosphorelay sensor kinase activity"/>
    <property type="evidence" value="ECO:0007669"/>
    <property type="project" value="InterPro"/>
</dbReference>
<dbReference type="AlphaFoldDB" id="A0A2U8PVG9"/>
<dbReference type="SUPFAM" id="SSF47384">
    <property type="entry name" value="Homodimeric domain of signal transducing histidine kinase"/>
    <property type="match status" value="1"/>
</dbReference>
<evidence type="ECO:0000256" key="10">
    <source>
        <dbReference type="SAM" id="Phobius"/>
    </source>
</evidence>
<dbReference type="InterPro" id="IPR036097">
    <property type="entry name" value="HisK_dim/P_sf"/>
</dbReference>
<dbReference type="PANTHER" id="PTHR44936:SF9">
    <property type="entry name" value="SENSOR PROTEIN CREC"/>
    <property type="match status" value="1"/>
</dbReference>
<keyword evidence="7 12" id="KW-0418">Kinase</keyword>
<dbReference type="InterPro" id="IPR004358">
    <property type="entry name" value="Sig_transdc_His_kin-like_C"/>
</dbReference>
<keyword evidence="8" id="KW-0902">Two-component regulatory system</keyword>
<name>A0A2U8PVG9_9BRAD</name>
<evidence type="ECO:0000256" key="9">
    <source>
        <dbReference type="ARBA" id="ARBA00023026"/>
    </source>
</evidence>
<organism evidence="12 13">
    <name type="scientific">Bradyrhizobium amphicarpaeae</name>
    <dbReference type="NCBI Taxonomy" id="1404768"/>
    <lineage>
        <taxon>Bacteria</taxon>
        <taxon>Pseudomonadati</taxon>
        <taxon>Pseudomonadota</taxon>
        <taxon>Alphaproteobacteria</taxon>
        <taxon>Hyphomicrobiales</taxon>
        <taxon>Nitrobacteraceae</taxon>
        <taxon>Bradyrhizobium</taxon>
    </lineage>
</organism>
<evidence type="ECO:0000256" key="3">
    <source>
        <dbReference type="ARBA" id="ARBA00012438"/>
    </source>
</evidence>
<keyword evidence="5" id="KW-0597">Phosphoprotein</keyword>
<dbReference type="SMART" id="SM00387">
    <property type="entry name" value="HATPase_c"/>
    <property type="match status" value="1"/>
</dbReference>
<dbReference type="CDD" id="cd00082">
    <property type="entry name" value="HisKA"/>
    <property type="match status" value="1"/>
</dbReference>
<keyword evidence="13" id="KW-1185">Reference proteome</keyword>
<evidence type="ECO:0000256" key="6">
    <source>
        <dbReference type="ARBA" id="ARBA00022679"/>
    </source>
</evidence>
<evidence type="ECO:0000313" key="13">
    <source>
        <dbReference type="Proteomes" id="UP000215884"/>
    </source>
</evidence>
<keyword evidence="10" id="KW-0812">Transmembrane</keyword>
<dbReference type="PANTHER" id="PTHR44936">
    <property type="entry name" value="SENSOR PROTEIN CREC"/>
    <property type="match status" value="1"/>
</dbReference>
<proteinExistence type="predicted"/>
<reference evidence="12 13" key="1">
    <citation type="journal article" date="2017" name="Syst. Appl. Microbiol.">
        <title>Soybeans inoculated with root zone soils of Canadian native legumes harbour diverse and novel Bradyrhizobium spp. that possess agricultural potential.</title>
        <authorList>
            <person name="Bromfield E.S.P."/>
            <person name="Cloutier S."/>
            <person name="Tambong J.T."/>
            <person name="Tran Thi T.V."/>
        </authorList>
    </citation>
    <scope>NUCLEOTIDE SEQUENCE [LARGE SCALE GENOMIC DNA]</scope>
    <source>
        <strain evidence="12 13">39S1MB</strain>
    </source>
</reference>
<evidence type="ECO:0000259" key="11">
    <source>
        <dbReference type="PROSITE" id="PS50109"/>
    </source>
</evidence>
<dbReference type="InterPro" id="IPR003661">
    <property type="entry name" value="HisK_dim/P_dom"/>
</dbReference>
<evidence type="ECO:0000256" key="8">
    <source>
        <dbReference type="ARBA" id="ARBA00023012"/>
    </source>
</evidence>
<dbReference type="Pfam" id="PF02518">
    <property type="entry name" value="HATPase_c"/>
    <property type="match status" value="1"/>
</dbReference>
<dbReference type="PRINTS" id="PR00344">
    <property type="entry name" value="BCTRLSENSOR"/>
</dbReference>
<dbReference type="SMART" id="SM00388">
    <property type="entry name" value="HisKA"/>
    <property type="match status" value="1"/>
</dbReference>
<keyword evidence="10" id="KW-1133">Transmembrane helix</keyword>
<protein>
    <recommendedName>
        <fullName evidence="3">histidine kinase</fullName>
        <ecNumber evidence="3">2.7.13.3</ecNumber>
    </recommendedName>
</protein>
<comment type="catalytic activity">
    <reaction evidence="1">
        <text>ATP + protein L-histidine = ADP + protein N-phospho-L-histidine.</text>
        <dbReference type="EC" id="2.7.13.3"/>
    </reaction>
</comment>
<accession>A0A2U8PVG9</accession>
<keyword evidence="6" id="KW-0808">Transferase</keyword>
<dbReference type="GO" id="GO:0005886">
    <property type="term" value="C:plasma membrane"/>
    <property type="evidence" value="ECO:0007669"/>
    <property type="project" value="UniProtKB-SubCell"/>
</dbReference>
<dbReference type="Proteomes" id="UP000215884">
    <property type="component" value="Chromosome"/>
</dbReference>
<evidence type="ECO:0000256" key="7">
    <source>
        <dbReference type="ARBA" id="ARBA00022777"/>
    </source>
</evidence>
<evidence type="ECO:0000313" key="12">
    <source>
        <dbReference type="EMBL" id="AWM01810.1"/>
    </source>
</evidence>
<dbReference type="EC" id="2.7.13.3" evidence="3"/>
<keyword evidence="10" id="KW-0472">Membrane</keyword>
<dbReference type="Gene3D" id="3.30.565.10">
    <property type="entry name" value="Histidine kinase-like ATPase, C-terminal domain"/>
    <property type="match status" value="1"/>
</dbReference>
<evidence type="ECO:0000256" key="5">
    <source>
        <dbReference type="ARBA" id="ARBA00022553"/>
    </source>
</evidence>
<dbReference type="RefSeq" id="WP_094891985.1">
    <property type="nucleotide sequence ID" value="NZ_CP029426.2"/>
</dbReference>
<dbReference type="CDD" id="cd00075">
    <property type="entry name" value="HATPase"/>
    <property type="match status" value="1"/>
</dbReference>
<feature type="domain" description="Histidine kinase" evidence="11">
    <location>
        <begin position="277"/>
        <end position="483"/>
    </location>
</feature>
<reference evidence="12 13" key="2">
    <citation type="journal article" date="2019" name="Int. J. Syst. Evol. Microbiol.">
        <title>Description and complete genome sequence of Bradyrhizobium amphicarpaeae sp. nov., harbouring photosystem and nitrogen-fixation genes.</title>
        <authorList>
            <person name="Bromfield E.S.P."/>
            <person name="Cloutier S."/>
            <person name="Nguyen H.D.T."/>
        </authorList>
    </citation>
    <scope>NUCLEOTIDE SEQUENCE [LARGE SCALE GENOMIC DNA]</scope>
    <source>
        <strain evidence="12 13">39S1MB</strain>
    </source>
</reference>
<dbReference type="InterPro" id="IPR036890">
    <property type="entry name" value="HATPase_C_sf"/>
</dbReference>
<dbReference type="InterPro" id="IPR003594">
    <property type="entry name" value="HATPase_dom"/>
</dbReference>
<dbReference type="InterPro" id="IPR005467">
    <property type="entry name" value="His_kinase_dom"/>
</dbReference>
<sequence length="484" mass="52124">MRSLRSRLLALWIMLVVSGMATGYLLFESYQQTANARLARSEELAARACRELADRYQFFVTGWSGGEIDDELKQQLAAVVQSALSGAAGVEGGIWQADTGSLAYAFPTYEGTGPKTDLPAAELNTIRDVNAEAQRSGGPSSIRQSGRSQVLIVHACPLRGPLTGVTGWTMTRAFTAEGPAYNQLLAGLLLLALTIFGSAAWLARLLYVWSLKINQIEAALDAPHAGTIDLPTLPRTGAPELDRLVEALNSTGERLSVERRRAAAAERLAALGRMSAGLAHEIRNPIAAMRLKAENALAVADGSRSEAALTSILQQVDRLDVLLRDLLEMTQAREPGLAEVDLETFLARTVETHRDLATARDIALTAGTGPASSPLPQFDPLQMQRALDNLIINAIQNTPAGGKISVDARRRGDLLLLQVSDTGPGIPDELRERLFEPFVTGRADGTGLGLAIVREIARNHRGHVRLVRSVGGAEFEIEVPWRPS</sequence>
<evidence type="ECO:0000256" key="1">
    <source>
        <dbReference type="ARBA" id="ARBA00000085"/>
    </source>
</evidence>
<comment type="subcellular location">
    <subcellularLocation>
        <location evidence="2">Cell membrane</location>
        <topology evidence="2">Multi-pass membrane protein</topology>
    </subcellularLocation>
</comment>
<gene>
    <name evidence="12" type="ORF">CIT40_18385</name>
</gene>
<dbReference type="OrthoDB" id="9815750at2"/>
<evidence type="ECO:0000256" key="4">
    <source>
        <dbReference type="ARBA" id="ARBA00022475"/>
    </source>
</evidence>